<name>A0A8S1RP22_9CILI</name>
<evidence type="ECO:0000313" key="2">
    <source>
        <dbReference type="Proteomes" id="UP000692954"/>
    </source>
</evidence>
<protein>
    <submittedName>
        <fullName evidence="1">Uncharacterized protein</fullName>
    </submittedName>
</protein>
<comment type="caution">
    <text evidence="1">The sequence shown here is derived from an EMBL/GenBank/DDBJ whole genome shotgun (WGS) entry which is preliminary data.</text>
</comment>
<organism evidence="1 2">
    <name type="scientific">Paramecium sonneborni</name>
    <dbReference type="NCBI Taxonomy" id="65129"/>
    <lineage>
        <taxon>Eukaryota</taxon>
        <taxon>Sar</taxon>
        <taxon>Alveolata</taxon>
        <taxon>Ciliophora</taxon>
        <taxon>Intramacronucleata</taxon>
        <taxon>Oligohymenophorea</taxon>
        <taxon>Peniculida</taxon>
        <taxon>Parameciidae</taxon>
        <taxon>Paramecium</taxon>
    </lineage>
</organism>
<reference evidence="1" key="1">
    <citation type="submission" date="2021-01" db="EMBL/GenBank/DDBJ databases">
        <authorList>
            <consortium name="Genoscope - CEA"/>
            <person name="William W."/>
        </authorList>
    </citation>
    <scope>NUCLEOTIDE SEQUENCE</scope>
</reference>
<accession>A0A8S1RP22</accession>
<evidence type="ECO:0000313" key="1">
    <source>
        <dbReference type="EMBL" id="CAD8129946.1"/>
    </source>
</evidence>
<dbReference type="AlphaFoldDB" id="A0A8S1RP22"/>
<dbReference type="Proteomes" id="UP000692954">
    <property type="component" value="Unassembled WGS sequence"/>
</dbReference>
<keyword evidence="2" id="KW-1185">Reference proteome</keyword>
<gene>
    <name evidence="1" type="ORF">PSON_ATCC_30995.1.T2520018</name>
</gene>
<sequence length="117" mass="14062">MEIQIKNKLLKKTSKCLKIKKIIIERVKGKYFIRGIIEQKEKFINKELKTEFQFVLDQIQQNKIGNIKKLDQSKIYIVQQTLENELINEINSLMKIQQKYIQNINLDSQHFLKLKIE</sequence>
<dbReference type="EMBL" id="CAJJDN010000252">
    <property type="protein sequence ID" value="CAD8129946.1"/>
    <property type="molecule type" value="Genomic_DNA"/>
</dbReference>
<proteinExistence type="predicted"/>